<comment type="caution">
    <text evidence="1">The sequence shown here is derived from an EMBL/GenBank/DDBJ whole genome shotgun (WGS) entry which is preliminary data.</text>
</comment>
<reference evidence="1" key="1">
    <citation type="journal article" date="2014" name="Front. Microbiol.">
        <title>High frequency of phylogenetically diverse reductive dehalogenase-homologous genes in deep subseafloor sedimentary metagenomes.</title>
        <authorList>
            <person name="Kawai M."/>
            <person name="Futagami T."/>
            <person name="Toyoda A."/>
            <person name="Takaki Y."/>
            <person name="Nishi S."/>
            <person name="Hori S."/>
            <person name="Arai W."/>
            <person name="Tsubouchi T."/>
            <person name="Morono Y."/>
            <person name="Uchiyama I."/>
            <person name="Ito T."/>
            <person name="Fujiyama A."/>
            <person name="Inagaki F."/>
            <person name="Takami H."/>
        </authorList>
    </citation>
    <scope>NUCLEOTIDE SEQUENCE</scope>
    <source>
        <strain evidence="1">Expedition CK06-06</strain>
    </source>
</reference>
<proteinExistence type="predicted"/>
<gene>
    <name evidence="1" type="ORF">S12H4_25345</name>
</gene>
<dbReference type="AlphaFoldDB" id="X1QZC3"/>
<organism evidence="1">
    <name type="scientific">marine sediment metagenome</name>
    <dbReference type="NCBI Taxonomy" id="412755"/>
    <lineage>
        <taxon>unclassified sequences</taxon>
        <taxon>metagenomes</taxon>
        <taxon>ecological metagenomes</taxon>
    </lineage>
</organism>
<dbReference type="EMBL" id="BARW01014162">
    <property type="protein sequence ID" value="GAI73613.1"/>
    <property type="molecule type" value="Genomic_DNA"/>
</dbReference>
<sequence>LLIAKATNPLAITGLTTSKGFDWLRIIIPSLATNNTGNRKHGGKRLEDISELAPGPDFLSPSYMFGSKCTASDVNST</sequence>
<feature type="non-terminal residue" evidence="1">
    <location>
        <position position="77"/>
    </location>
</feature>
<accession>X1QZC3</accession>
<protein>
    <submittedName>
        <fullName evidence="1">Uncharacterized protein</fullName>
    </submittedName>
</protein>
<feature type="non-terminal residue" evidence="1">
    <location>
        <position position="1"/>
    </location>
</feature>
<evidence type="ECO:0000313" key="1">
    <source>
        <dbReference type="EMBL" id="GAI73613.1"/>
    </source>
</evidence>
<name>X1QZC3_9ZZZZ</name>